<feature type="domain" description="Gelsolin-like" evidence="5">
    <location>
        <begin position="48"/>
        <end position="119"/>
    </location>
</feature>
<feature type="domain" description="Gelsolin-like" evidence="5">
    <location>
        <begin position="290"/>
        <end position="356"/>
    </location>
</feature>
<reference evidence="6" key="1">
    <citation type="journal article" date="2013" name="Genetics">
        <title>The draft genome and transcriptome of Panagrellus redivivus are shaped by the harsh demands of a free-living lifestyle.</title>
        <authorList>
            <person name="Srinivasan J."/>
            <person name="Dillman A.R."/>
            <person name="Macchietto M.G."/>
            <person name="Heikkinen L."/>
            <person name="Lakso M."/>
            <person name="Fracchia K.M."/>
            <person name="Antoshechkin I."/>
            <person name="Mortazavi A."/>
            <person name="Wong G."/>
            <person name="Sternberg P.W."/>
        </authorList>
    </citation>
    <scope>NUCLEOTIDE SEQUENCE [LARGE SCALE GENOMIC DNA]</scope>
    <source>
        <strain evidence="6">MT8872</strain>
    </source>
</reference>
<dbReference type="WBParaSite" id="Pan_g19453.t1">
    <property type="protein sequence ID" value="Pan_g19453.t1"/>
    <property type="gene ID" value="Pan_g19453"/>
</dbReference>
<dbReference type="InterPro" id="IPR007123">
    <property type="entry name" value="Gelsolin-like_dom"/>
</dbReference>
<dbReference type="CDD" id="cd11292">
    <property type="entry name" value="gelsolin_S3_like"/>
    <property type="match status" value="1"/>
</dbReference>
<keyword evidence="3" id="KW-0677">Repeat</keyword>
<proteinExistence type="inferred from homology"/>
<dbReference type="Pfam" id="PF00626">
    <property type="entry name" value="Gelsolin"/>
    <property type="match status" value="4"/>
</dbReference>
<evidence type="ECO:0000256" key="2">
    <source>
        <dbReference type="ARBA" id="ARBA00022467"/>
    </source>
</evidence>
<reference evidence="7" key="2">
    <citation type="submission" date="2020-10" db="UniProtKB">
        <authorList>
            <consortium name="WormBaseParasite"/>
        </authorList>
    </citation>
    <scope>IDENTIFICATION</scope>
</reference>
<keyword evidence="4" id="KW-0009">Actin-binding</keyword>
<dbReference type="SUPFAM" id="SSF55753">
    <property type="entry name" value="Actin depolymerizing proteins"/>
    <property type="match status" value="4"/>
</dbReference>
<dbReference type="GO" id="GO:0015629">
    <property type="term" value="C:actin cytoskeleton"/>
    <property type="evidence" value="ECO:0007669"/>
    <property type="project" value="TreeGrafter"/>
</dbReference>
<name>A0A7E4VEF7_PANRE</name>
<evidence type="ECO:0000313" key="7">
    <source>
        <dbReference type="WBParaSite" id="Pan_g19453.t1"/>
    </source>
</evidence>
<sequence>MRLFGDLGITALHKWSSMVVTDPAFANAGKTRGLQIWRINAFKAEHVPREQYGNFYEGDSYIVLNTKNDNAYDVHFWLGSKTTQDEFGTAAIKTVELDQLLGGLPVQYREVQNHESALFFSYFKQGLKYLEGGHASGFNHVVSKNDNIDPMLFQCKGKRNVRCTQVKLIKESLNLGDVFILDLGHDIYVWMPPESGRLERMKGVIMAESIRDQERGGRPTIHVLDHEWNTDATFWKHFGGKSSIQWIKSPYGGGSDDNYWLDKSADITLYLCSDAGGPLQVRAISAGQQDVKSLDTNDAFILDAGPGGLYVWIGKKCNQKERSKAMEFASQYLETNKRPNWTQVTRVLEGAEPAAFTQWFGNWNDNKKPVQYVPKLFQVSNESGKISVEEIVDFYQQDLDGDDVMILDALNIIYVWVGTGANKEEKAHAKQTAEKFLKATSAKRHKTTTIDVIYQGEETPTFKKFFPEWDDKLFKQRRDYKTMRKILFT</sequence>
<feature type="domain" description="Gelsolin-like" evidence="5">
    <location>
        <begin position="163"/>
        <end position="226"/>
    </location>
</feature>
<comment type="similarity">
    <text evidence="1">Belongs to the villin/gelsolin family.</text>
</comment>
<dbReference type="FunFam" id="3.40.20.10:FF:000005">
    <property type="entry name" value="Gelsolin"/>
    <property type="match status" value="1"/>
</dbReference>
<feature type="domain" description="Gelsolin-like" evidence="5">
    <location>
        <begin position="388"/>
        <end position="462"/>
    </location>
</feature>
<evidence type="ECO:0000256" key="4">
    <source>
        <dbReference type="ARBA" id="ARBA00023203"/>
    </source>
</evidence>
<dbReference type="PRINTS" id="PR00597">
    <property type="entry name" value="GELSOLIN"/>
</dbReference>
<organism evidence="6 7">
    <name type="scientific">Panagrellus redivivus</name>
    <name type="common">Microworm</name>
    <dbReference type="NCBI Taxonomy" id="6233"/>
    <lineage>
        <taxon>Eukaryota</taxon>
        <taxon>Metazoa</taxon>
        <taxon>Ecdysozoa</taxon>
        <taxon>Nematoda</taxon>
        <taxon>Chromadorea</taxon>
        <taxon>Rhabditida</taxon>
        <taxon>Tylenchina</taxon>
        <taxon>Panagrolaimomorpha</taxon>
        <taxon>Panagrolaimoidea</taxon>
        <taxon>Panagrolaimidae</taxon>
        <taxon>Panagrellus</taxon>
    </lineage>
</organism>
<dbReference type="InterPro" id="IPR007122">
    <property type="entry name" value="Villin/Gelsolin"/>
</dbReference>
<dbReference type="Proteomes" id="UP000492821">
    <property type="component" value="Unassembled WGS sequence"/>
</dbReference>
<dbReference type="AlphaFoldDB" id="A0A7E4VEF7"/>
<dbReference type="SMART" id="SM00262">
    <property type="entry name" value="GEL"/>
    <property type="match status" value="4"/>
</dbReference>
<evidence type="ECO:0000313" key="6">
    <source>
        <dbReference type="Proteomes" id="UP000492821"/>
    </source>
</evidence>
<dbReference type="FunFam" id="3.40.20.10:FF:000002">
    <property type="entry name" value="Gelsolin"/>
    <property type="match status" value="1"/>
</dbReference>
<dbReference type="GO" id="GO:0051015">
    <property type="term" value="F:actin filament binding"/>
    <property type="evidence" value="ECO:0007669"/>
    <property type="project" value="InterPro"/>
</dbReference>
<evidence type="ECO:0000256" key="1">
    <source>
        <dbReference type="ARBA" id="ARBA00008418"/>
    </source>
</evidence>
<dbReference type="CDD" id="cd11291">
    <property type="entry name" value="gelsolin_S6_like"/>
    <property type="match status" value="1"/>
</dbReference>
<dbReference type="GO" id="GO:0051016">
    <property type="term" value="P:barbed-end actin filament capping"/>
    <property type="evidence" value="ECO:0007669"/>
    <property type="project" value="TreeGrafter"/>
</dbReference>
<dbReference type="PANTHER" id="PTHR11977">
    <property type="entry name" value="VILLIN"/>
    <property type="match status" value="1"/>
</dbReference>
<dbReference type="GO" id="GO:0005546">
    <property type="term" value="F:phosphatidylinositol-4,5-bisphosphate binding"/>
    <property type="evidence" value="ECO:0007669"/>
    <property type="project" value="TreeGrafter"/>
</dbReference>
<dbReference type="Gene3D" id="3.40.20.10">
    <property type="entry name" value="Severin"/>
    <property type="match status" value="4"/>
</dbReference>
<dbReference type="InterPro" id="IPR029006">
    <property type="entry name" value="ADF-H/Gelsolin-like_dom_sf"/>
</dbReference>
<evidence type="ECO:0000256" key="3">
    <source>
        <dbReference type="ARBA" id="ARBA00022737"/>
    </source>
</evidence>
<dbReference type="CDD" id="cd11289">
    <property type="entry name" value="gelsolin_S2_like"/>
    <property type="match status" value="1"/>
</dbReference>
<keyword evidence="6" id="KW-1185">Reference proteome</keyword>
<dbReference type="PANTHER" id="PTHR11977:SF123">
    <property type="entry name" value="GELSOLIN"/>
    <property type="match status" value="1"/>
</dbReference>
<keyword evidence="2" id="KW-0117">Actin capping</keyword>
<dbReference type="GO" id="GO:0051014">
    <property type="term" value="P:actin filament severing"/>
    <property type="evidence" value="ECO:0007669"/>
    <property type="project" value="TreeGrafter"/>
</dbReference>
<accession>A0A7E4VEF7</accession>
<protein>
    <submittedName>
        <fullName evidence="7">Villin-1</fullName>
    </submittedName>
</protein>
<dbReference type="GO" id="GO:0005737">
    <property type="term" value="C:cytoplasm"/>
    <property type="evidence" value="ECO:0007669"/>
    <property type="project" value="TreeGrafter"/>
</dbReference>
<dbReference type="GO" id="GO:0008154">
    <property type="term" value="P:actin polymerization or depolymerization"/>
    <property type="evidence" value="ECO:0007669"/>
    <property type="project" value="TreeGrafter"/>
</dbReference>
<evidence type="ECO:0000259" key="5">
    <source>
        <dbReference type="Pfam" id="PF00626"/>
    </source>
</evidence>
<dbReference type="CDD" id="cd11290">
    <property type="entry name" value="gelsolin_S1_like"/>
    <property type="match status" value="1"/>
</dbReference>